<evidence type="ECO:0000313" key="12">
    <source>
        <dbReference type="Proteomes" id="UP000092605"/>
    </source>
</evidence>
<keyword evidence="8" id="KW-0175">Coiled coil</keyword>
<evidence type="ECO:0000313" key="13">
    <source>
        <dbReference type="Proteomes" id="UP000323392"/>
    </source>
</evidence>
<accession>A0A150FSR4</accession>
<comment type="subcellular location">
    <subcellularLocation>
        <location evidence="1 7">Cell membrane</location>
        <topology evidence="1 7">Multi-pass membrane protein</topology>
    </subcellularLocation>
</comment>
<dbReference type="PANTHER" id="PTHR30193:SF41">
    <property type="entry name" value="DIACETYLCHITOBIOSE UPTAKE SYSTEM PERMEASE PROTEIN NGCF"/>
    <property type="match status" value="1"/>
</dbReference>
<dbReference type="InterPro" id="IPR051393">
    <property type="entry name" value="ABC_transporter_permease"/>
</dbReference>
<evidence type="ECO:0000256" key="4">
    <source>
        <dbReference type="ARBA" id="ARBA00022692"/>
    </source>
</evidence>
<dbReference type="Proteomes" id="UP000092605">
    <property type="component" value="Unassembled WGS sequence"/>
</dbReference>
<dbReference type="RefSeq" id="WP_066071845.1">
    <property type="nucleotide sequence ID" value="NZ_FRBG01000015.1"/>
</dbReference>
<keyword evidence="13" id="KW-1185">Reference proteome</keyword>
<keyword evidence="4 7" id="KW-0812">Transmembrane</keyword>
<dbReference type="Proteomes" id="UP000323392">
    <property type="component" value="Unassembled WGS sequence"/>
</dbReference>
<evidence type="ECO:0000256" key="3">
    <source>
        <dbReference type="ARBA" id="ARBA00022475"/>
    </source>
</evidence>
<feature type="coiled-coil region" evidence="8">
    <location>
        <begin position="50"/>
        <end position="148"/>
    </location>
</feature>
<dbReference type="EMBL" id="LSFY01000001">
    <property type="protein sequence ID" value="KXZ40644.1"/>
    <property type="molecule type" value="Genomic_DNA"/>
</dbReference>
<evidence type="ECO:0000256" key="5">
    <source>
        <dbReference type="ARBA" id="ARBA00022989"/>
    </source>
</evidence>
<dbReference type="GO" id="GO:0055085">
    <property type="term" value="P:transmembrane transport"/>
    <property type="evidence" value="ECO:0007669"/>
    <property type="project" value="InterPro"/>
</dbReference>
<feature type="transmembrane region" description="Helical" evidence="7">
    <location>
        <begin position="185"/>
        <end position="207"/>
    </location>
</feature>
<keyword evidence="5 7" id="KW-1133">Transmembrane helix</keyword>
<feature type="transmembrane region" description="Helical" evidence="7">
    <location>
        <begin position="325"/>
        <end position="347"/>
    </location>
</feature>
<protein>
    <submittedName>
        <fullName evidence="10">ABC-type transporter, integral membrane subunit</fullName>
    </submittedName>
    <submittedName>
        <fullName evidence="11">Binding-protein-dependent transport system inner membrane component</fullName>
    </submittedName>
</protein>
<sequence>MVKKDNKIAYLYLIPAFLIVMIISFGPILYGIWLSFLNVNLYTMGEENRIKEIQSNMENTINIIDAAKKQNRQDLVKKYEEKLKIYEEQRDNLTKSKIQSVKNTISTLENEIERLNENKDDPKINKRIIEKQIQIEGYKNELEYLNERLENKEFYKPIKFVGLRNYKRSLQSLDSEFVKVLFRTIIWTIINVFFHVTIGIFLALLLNREDLKMKGLYRTILILPWAVPQFITALIWKILYHSQFGFINKLLNSVGIPSVPWLINERWAFVSVIITNIWLGFPFMILVATGALQSISKSLYEAADIDGATPMQKLRLITLPLIKPTMIPATILGTIWTFTNFNVVYLITGGGPNKSTELIATYQYNALVGGNYSLAATYSVITFIILAIFTTINTKVSKAFDE</sequence>
<dbReference type="OrthoDB" id="9778687at2"/>
<gene>
    <name evidence="10" type="ORF">JWYL7_1719</name>
    <name evidence="11" type="ORF">SAMN05661008_01665</name>
</gene>
<name>A0A150FSR4_CLOPD</name>
<evidence type="ECO:0000256" key="2">
    <source>
        <dbReference type="ARBA" id="ARBA00022448"/>
    </source>
</evidence>
<evidence type="ECO:0000313" key="11">
    <source>
        <dbReference type="EMBL" id="SHL20278.1"/>
    </source>
</evidence>
<evidence type="ECO:0000313" key="10">
    <source>
        <dbReference type="EMBL" id="KXZ40644.1"/>
    </source>
</evidence>
<evidence type="ECO:0000256" key="7">
    <source>
        <dbReference type="RuleBase" id="RU363032"/>
    </source>
</evidence>
<dbReference type="InterPro" id="IPR035906">
    <property type="entry name" value="MetI-like_sf"/>
</dbReference>
<evidence type="ECO:0000259" key="9">
    <source>
        <dbReference type="PROSITE" id="PS50928"/>
    </source>
</evidence>
<feature type="transmembrane region" description="Helical" evidence="7">
    <location>
        <begin position="219"/>
        <end position="239"/>
    </location>
</feature>
<proteinExistence type="inferred from homology"/>
<dbReference type="AlphaFoldDB" id="A0A150FSR4"/>
<evidence type="ECO:0000256" key="1">
    <source>
        <dbReference type="ARBA" id="ARBA00004651"/>
    </source>
</evidence>
<reference evidence="10 12" key="1">
    <citation type="submission" date="2016-02" db="EMBL/GenBank/DDBJ databases">
        <title>Draft genome sequence for Clostridium paradoxum JW-YL-7.</title>
        <authorList>
            <person name="Utturkar S.M."/>
            <person name="Lancaster A."/>
            <person name="Poole F.L."/>
            <person name="Adams M.W."/>
            <person name="Brown S.D."/>
        </authorList>
    </citation>
    <scope>NUCLEOTIDE SEQUENCE [LARGE SCALE GENOMIC DNA]</scope>
    <source>
        <strain evidence="10 12">JW-YL-7</strain>
    </source>
</reference>
<dbReference type="Pfam" id="PF00528">
    <property type="entry name" value="BPD_transp_1"/>
    <property type="match status" value="1"/>
</dbReference>
<comment type="caution">
    <text evidence="10">The sequence shown here is derived from an EMBL/GenBank/DDBJ whole genome shotgun (WGS) entry which is preliminary data.</text>
</comment>
<feature type="transmembrane region" description="Helical" evidence="7">
    <location>
        <begin position="372"/>
        <end position="392"/>
    </location>
</feature>
<dbReference type="SUPFAM" id="SSF161098">
    <property type="entry name" value="MetI-like"/>
    <property type="match status" value="1"/>
</dbReference>
<dbReference type="Gene3D" id="1.10.3720.10">
    <property type="entry name" value="MetI-like"/>
    <property type="match status" value="1"/>
</dbReference>
<keyword evidence="3" id="KW-1003">Cell membrane</keyword>
<dbReference type="InterPro" id="IPR000515">
    <property type="entry name" value="MetI-like"/>
</dbReference>
<feature type="transmembrane region" description="Helical" evidence="7">
    <location>
        <begin position="267"/>
        <end position="292"/>
    </location>
</feature>
<dbReference type="STRING" id="1121328.JWYL7_1719"/>
<dbReference type="PATRIC" id="fig|1121328.3.peg.1730"/>
<keyword evidence="2 7" id="KW-0813">Transport</keyword>
<dbReference type="PROSITE" id="PS50928">
    <property type="entry name" value="ABC_TM1"/>
    <property type="match status" value="1"/>
</dbReference>
<evidence type="ECO:0000256" key="8">
    <source>
        <dbReference type="SAM" id="Coils"/>
    </source>
</evidence>
<dbReference type="GO" id="GO:0005886">
    <property type="term" value="C:plasma membrane"/>
    <property type="evidence" value="ECO:0007669"/>
    <property type="project" value="UniProtKB-SubCell"/>
</dbReference>
<dbReference type="CDD" id="cd06261">
    <property type="entry name" value="TM_PBP2"/>
    <property type="match status" value="1"/>
</dbReference>
<evidence type="ECO:0000256" key="6">
    <source>
        <dbReference type="ARBA" id="ARBA00023136"/>
    </source>
</evidence>
<feature type="domain" description="ABC transmembrane type-1" evidence="9">
    <location>
        <begin position="181"/>
        <end position="393"/>
    </location>
</feature>
<reference evidence="11 13" key="2">
    <citation type="submission" date="2016-11" db="EMBL/GenBank/DDBJ databases">
        <authorList>
            <person name="Varghese N."/>
            <person name="Submissions S."/>
        </authorList>
    </citation>
    <scope>NUCLEOTIDE SEQUENCE [LARGE SCALE GENOMIC DNA]</scope>
    <source>
        <strain evidence="11 13">DSM 7308</strain>
    </source>
</reference>
<dbReference type="PANTHER" id="PTHR30193">
    <property type="entry name" value="ABC TRANSPORTER PERMEASE PROTEIN"/>
    <property type="match status" value="1"/>
</dbReference>
<feature type="transmembrane region" description="Helical" evidence="7">
    <location>
        <begin position="12"/>
        <end position="36"/>
    </location>
</feature>
<organism evidence="10 12">
    <name type="scientific">Alkalithermobacter thermoalcaliphilus JW-YL-7 = DSM 7308</name>
    <dbReference type="NCBI Taxonomy" id="1121328"/>
    <lineage>
        <taxon>Bacteria</taxon>
        <taxon>Bacillati</taxon>
        <taxon>Bacillota</taxon>
        <taxon>Clostridia</taxon>
        <taxon>Peptostreptococcales</taxon>
        <taxon>Tepidibacteraceae</taxon>
        <taxon>Alkalithermobacter</taxon>
    </lineage>
</organism>
<keyword evidence="6 7" id="KW-0472">Membrane</keyword>
<dbReference type="EMBL" id="FRBG01000015">
    <property type="protein sequence ID" value="SHL20278.1"/>
    <property type="molecule type" value="Genomic_DNA"/>
</dbReference>
<comment type="similarity">
    <text evidence="7">Belongs to the binding-protein-dependent transport system permease family.</text>
</comment>